<evidence type="ECO:0000313" key="2">
    <source>
        <dbReference type="Proteomes" id="UP000276133"/>
    </source>
</evidence>
<reference evidence="1 2" key="1">
    <citation type="journal article" date="2018" name="Sci. Rep.">
        <title>Genomic signatures of local adaptation to the degree of environmental predictability in rotifers.</title>
        <authorList>
            <person name="Franch-Gras L."/>
            <person name="Hahn C."/>
            <person name="Garcia-Roger E.M."/>
            <person name="Carmona M.J."/>
            <person name="Serra M."/>
            <person name="Gomez A."/>
        </authorList>
    </citation>
    <scope>NUCLEOTIDE SEQUENCE [LARGE SCALE GENOMIC DNA]</scope>
    <source>
        <strain evidence="1">HYR1</strain>
    </source>
</reference>
<dbReference type="EMBL" id="REGN01004093">
    <property type="protein sequence ID" value="RNA19151.1"/>
    <property type="molecule type" value="Genomic_DNA"/>
</dbReference>
<proteinExistence type="predicted"/>
<evidence type="ECO:0008006" key="3">
    <source>
        <dbReference type="Google" id="ProtNLM"/>
    </source>
</evidence>
<organism evidence="1 2">
    <name type="scientific">Brachionus plicatilis</name>
    <name type="common">Marine rotifer</name>
    <name type="synonym">Brachionus muelleri</name>
    <dbReference type="NCBI Taxonomy" id="10195"/>
    <lineage>
        <taxon>Eukaryota</taxon>
        <taxon>Metazoa</taxon>
        <taxon>Spiralia</taxon>
        <taxon>Gnathifera</taxon>
        <taxon>Rotifera</taxon>
        <taxon>Eurotatoria</taxon>
        <taxon>Monogononta</taxon>
        <taxon>Pseudotrocha</taxon>
        <taxon>Ploima</taxon>
        <taxon>Brachionidae</taxon>
        <taxon>Brachionus</taxon>
    </lineage>
</organism>
<accession>A0A3M7R6Z2</accession>
<gene>
    <name evidence="1" type="ORF">BpHYR1_040982</name>
</gene>
<name>A0A3M7R6Z2_BRAPC</name>
<sequence length="230" mass="26444">MTGKILENREVAGQLKGLEFITYQNFGSVKFFFLDRFVAGRSAHSRSVSWPRLGRPGTGSGYVDVESTLTQTVSHTRVKEQREKELQLFEQNNPVRIEMKRFRSDANIETITTLQFVDLISYHTLFSSMKTSCNHAFFVVKETILNYVSKGSGVKIASLDAEIAFDKVWRDDYGFEVNTKRKSDLTILFQNIQTFNSNKEQVKFDFGYNQADIILLNTLKRPKKSLTKKL</sequence>
<evidence type="ECO:0000313" key="1">
    <source>
        <dbReference type="EMBL" id="RNA19151.1"/>
    </source>
</evidence>
<keyword evidence="2" id="KW-1185">Reference proteome</keyword>
<dbReference type="AlphaFoldDB" id="A0A3M7R6Z2"/>
<protein>
    <recommendedName>
        <fullName evidence="3">RNA-directed DNA polymerase from mobile element jockey-like</fullName>
    </recommendedName>
</protein>
<dbReference type="Proteomes" id="UP000276133">
    <property type="component" value="Unassembled WGS sequence"/>
</dbReference>
<comment type="caution">
    <text evidence="1">The sequence shown here is derived from an EMBL/GenBank/DDBJ whole genome shotgun (WGS) entry which is preliminary data.</text>
</comment>